<evidence type="ECO:0000259" key="3">
    <source>
        <dbReference type="Pfam" id="PF00144"/>
    </source>
</evidence>
<keyword evidence="2" id="KW-1133">Transmembrane helix</keyword>
<dbReference type="Proteomes" id="UP000000390">
    <property type="component" value="Plasmid 2"/>
</dbReference>
<keyword evidence="2" id="KW-0472">Membrane</keyword>
<dbReference type="PATRIC" id="fig|795797.18.peg.3562"/>
<geneLocation type="plasmid" evidence="4 6">
    <name>2</name>
</geneLocation>
<dbReference type="AlphaFoldDB" id="D8JC98"/>
<dbReference type="HOGENOM" id="CLU_022757_1_0_2"/>
<protein>
    <submittedName>
        <fullName evidence="4">Beta-lactamase</fullName>
    </submittedName>
</protein>
<evidence type="ECO:0000256" key="1">
    <source>
        <dbReference type="SAM" id="MobiDB-lite"/>
    </source>
</evidence>
<feature type="transmembrane region" description="Helical" evidence="2">
    <location>
        <begin position="539"/>
        <end position="562"/>
    </location>
</feature>
<dbReference type="InterPro" id="IPR001466">
    <property type="entry name" value="Beta-lactam-related"/>
</dbReference>
<dbReference type="RefSeq" id="WP_008415422.1">
    <property type="nucleotide sequence ID" value="NC_014299.1"/>
</dbReference>
<gene>
    <name evidence="4" type="ordered locus">HacjB3_18313</name>
    <name evidence="5" type="ORF">C497_06609</name>
</gene>
<feature type="domain" description="Beta-lactamase-related" evidence="3">
    <location>
        <begin position="5"/>
        <end position="313"/>
    </location>
</feature>
<dbReference type="SUPFAM" id="SSF56601">
    <property type="entry name" value="beta-lactamase/transpeptidase-like"/>
    <property type="match status" value="1"/>
</dbReference>
<keyword evidence="7" id="KW-1185">Reference proteome</keyword>
<dbReference type="OrthoDB" id="111095at2157"/>
<proteinExistence type="predicted"/>
<dbReference type="Gene3D" id="3.40.710.10">
    <property type="entry name" value="DD-peptidase/beta-lactamase superfamily"/>
    <property type="match status" value="1"/>
</dbReference>
<keyword evidence="2" id="KW-0812">Transmembrane</keyword>
<dbReference type="KEGG" id="hje:HacjB3_18313"/>
<evidence type="ECO:0000313" key="4">
    <source>
        <dbReference type="EMBL" id="ADJ17005.1"/>
    </source>
</evidence>
<dbReference type="EMBL" id="AOHV01000019">
    <property type="protein sequence ID" value="ELY38833.1"/>
    <property type="molecule type" value="Genomic_DNA"/>
</dbReference>
<evidence type="ECO:0000313" key="7">
    <source>
        <dbReference type="Proteomes" id="UP000011645"/>
    </source>
</evidence>
<evidence type="ECO:0000313" key="5">
    <source>
        <dbReference type="EMBL" id="ELY38833.1"/>
    </source>
</evidence>
<sequence length="638" mass="67558">MANAVNNGDIVGATVTVVHSGETVLTKGYGQTEANGGESVGATMPFRIGSITKPVVWTAAMQLIEAGKIDPQEDIQAYLDSVSVPGNEPITMANLATHTAGFEERNQGLWVSSPDKRRSLPGVLKAEQPAQVRPPGETFSYSNYGSALAGQVIAEVTGQKLGVYIREHIFEPLEMDTASIAQPADPSAIQGYTALAGSPTVAPGLALELWPAGSMTASAVDMSRFMRAHLANAETGERGLSLDVVTRMREQWFTHHPAVDGVGFGWIETAYGNVQTLWHNGAIPGSFYSHLVLVPDADLGLFVSYNTDTGAEAAGELINAFLNESVGLNEPPERKPSGRPDHADELTGTYRGLRIAETSHSKLFTTLQAGEINVAVEGDQLITKAGGGSTRWIERDPLVFDKVDGHETLAFSEDISQLYLGYQAFERRSWSESLALHGALGAGSILGILAGTVGPPLAARVRQFCSSNSVDATAPKGDSKPAGGMSADSTTNAAFSRTEGESDTAANSADIISTDDSLAKAGERSMSNRLLAWLASPEAACRMIGTAAGLSVVFVIGLGVGLAVDPTLFSNPPLWYRLLLVLPPLATLITAVSVGSAIVTWRAGSWRPRTLITYCTLTMSTAVSCWLLYYWNLFGIPG</sequence>
<dbReference type="PANTHER" id="PTHR46825">
    <property type="entry name" value="D-ALANYL-D-ALANINE-CARBOXYPEPTIDASE/ENDOPEPTIDASE AMPH"/>
    <property type="match status" value="1"/>
</dbReference>
<accession>D8JC98</accession>
<dbReference type="InterPro" id="IPR012338">
    <property type="entry name" value="Beta-lactam/transpept-like"/>
</dbReference>
<reference evidence="4 6" key="1">
    <citation type="journal article" date="2010" name="J. Bacteriol.">
        <title>Complete genome sequence of Halalkalicoccus jeotgali B3(T), an extremely halophilic archaeon.</title>
        <authorList>
            <person name="Roh S.W."/>
            <person name="Nam Y.D."/>
            <person name="Nam S.H."/>
            <person name="Choi S.H."/>
            <person name="Park H.S."/>
            <person name="Bae J.W."/>
        </authorList>
    </citation>
    <scope>NUCLEOTIDE SEQUENCE [LARGE SCALE GENOMIC DNA]</scope>
    <source>
        <strain evidence="4">B3</strain>
        <strain evidence="6">DSM 18796 / CECT 7217 / JCM 14584 / KCTC 4019 / B3</strain>
        <plasmid evidence="6">2</plasmid>
    </source>
</reference>
<keyword evidence="4" id="KW-0614">Plasmid</keyword>
<evidence type="ECO:0000256" key="2">
    <source>
        <dbReference type="SAM" id="Phobius"/>
    </source>
</evidence>
<feature type="region of interest" description="Disordered" evidence="1">
    <location>
        <begin position="470"/>
        <end position="507"/>
    </location>
</feature>
<dbReference type="Proteomes" id="UP000011645">
    <property type="component" value="Unassembled WGS sequence"/>
</dbReference>
<dbReference type="PANTHER" id="PTHR46825:SF9">
    <property type="entry name" value="BETA-LACTAMASE-RELATED DOMAIN-CONTAINING PROTEIN"/>
    <property type="match status" value="1"/>
</dbReference>
<dbReference type="InterPro" id="IPR050491">
    <property type="entry name" value="AmpC-like"/>
</dbReference>
<dbReference type="Pfam" id="PF00144">
    <property type="entry name" value="Beta-lactamase"/>
    <property type="match status" value="1"/>
</dbReference>
<reference evidence="5 7" key="2">
    <citation type="journal article" date="2014" name="PLoS Genet.">
        <title>Phylogenetically driven sequencing of extremely halophilic archaea reveals strategies for static and dynamic osmo-response.</title>
        <authorList>
            <person name="Becker E.A."/>
            <person name="Seitzer P.M."/>
            <person name="Tritt A."/>
            <person name="Larsen D."/>
            <person name="Krusor M."/>
            <person name="Yao A.I."/>
            <person name="Wu D."/>
            <person name="Madern D."/>
            <person name="Eisen J.A."/>
            <person name="Darling A.E."/>
            <person name="Facciotti M.T."/>
        </authorList>
    </citation>
    <scope>NUCLEOTIDE SEQUENCE [LARGE SCALE GENOMIC DNA]</scope>
    <source>
        <strain evidence="5">B3</strain>
        <strain evidence="7">DSM 18796 / CECT 7217 / JCM 14584 / KCTC 4019 / B3</strain>
    </source>
</reference>
<name>D8JC98_HALJB</name>
<dbReference type="GeneID" id="9421452"/>
<organism evidence="4 6">
    <name type="scientific">Halalkalicoccus jeotgali (strain DSM 18796 / CECT 7217 / JCM 14584 / KCTC 4019 / B3)</name>
    <dbReference type="NCBI Taxonomy" id="795797"/>
    <lineage>
        <taxon>Archaea</taxon>
        <taxon>Methanobacteriati</taxon>
        <taxon>Methanobacteriota</taxon>
        <taxon>Stenosarchaea group</taxon>
        <taxon>Halobacteria</taxon>
        <taxon>Halobacteriales</taxon>
        <taxon>Halococcaceae</taxon>
        <taxon>Halalkalicoccus</taxon>
    </lineage>
</organism>
<dbReference type="EMBL" id="CP002064">
    <property type="protein sequence ID" value="ADJ17005.1"/>
    <property type="molecule type" value="Genomic_DNA"/>
</dbReference>
<evidence type="ECO:0000313" key="6">
    <source>
        <dbReference type="Proteomes" id="UP000000390"/>
    </source>
</evidence>
<feature type="transmembrane region" description="Helical" evidence="2">
    <location>
        <begin position="611"/>
        <end position="631"/>
    </location>
</feature>
<dbReference type="eggNOG" id="arCOG00771">
    <property type="taxonomic scope" value="Archaea"/>
</dbReference>
<feature type="transmembrane region" description="Helical" evidence="2">
    <location>
        <begin position="434"/>
        <end position="453"/>
    </location>
</feature>
<feature type="transmembrane region" description="Helical" evidence="2">
    <location>
        <begin position="574"/>
        <end position="599"/>
    </location>
</feature>